<name>A0ACC3DN38_9PEZI</name>
<evidence type="ECO:0000313" key="1">
    <source>
        <dbReference type="EMBL" id="KAK3078104.1"/>
    </source>
</evidence>
<gene>
    <name evidence="1" type="ORF">LTS18_008436</name>
</gene>
<evidence type="ECO:0000313" key="2">
    <source>
        <dbReference type="Proteomes" id="UP001186974"/>
    </source>
</evidence>
<keyword evidence="2" id="KW-1185">Reference proteome</keyword>
<dbReference type="EMBL" id="JAWDJW010002197">
    <property type="protein sequence ID" value="KAK3078104.1"/>
    <property type="molecule type" value="Genomic_DNA"/>
</dbReference>
<proteinExistence type="predicted"/>
<reference evidence="1" key="1">
    <citation type="submission" date="2024-09" db="EMBL/GenBank/DDBJ databases">
        <title>Black Yeasts Isolated from many extreme environments.</title>
        <authorList>
            <person name="Coleine C."/>
            <person name="Stajich J.E."/>
            <person name="Selbmann L."/>
        </authorList>
    </citation>
    <scope>NUCLEOTIDE SEQUENCE</scope>
    <source>
        <strain evidence="1">CCFEE 5737</strain>
    </source>
</reference>
<organism evidence="1 2">
    <name type="scientific">Coniosporium uncinatum</name>
    <dbReference type="NCBI Taxonomy" id="93489"/>
    <lineage>
        <taxon>Eukaryota</taxon>
        <taxon>Fungi</taxon>
        <taxon>Dikarya</taxon>
        <taxon>Ascomycota</taxon>
        <taxon>Pezizomycotina</taxon>
        <taxon>Dothideomycetes</taxon>
        <taxon>Dothideomycetes incertae sedis</taxon>
        <taxon>Coniosporium</taxon>
    </lineage>
</organism>
<accession>A0ACC3DN38</accession>
<protein>
    <submittedName>
        <fullName evidence="1">Uncharacterized protein</fullName>
    </submittedName>
</protein>
<sequence length="309" mass="34690">MPPAPTPTYFQLAMSPVPSTTKPLPHNPKTPKPLLRLELRDLSLDGVHTFLSCIDATSALQQCIETIFRVLYSPQCHVPTTRSVTLILRSMPGVAYTTGISIDDDHKEIHLSTDYIHGIAKDRKMEEIMGVLQHEMVHCFQFNALGTAPGGLIEGIADFVRLKAGLSPPHWKREGGGDWDAGYQHTAYFLEYLDKVCGEGTVVRCNEMLRHEKYEENKFWKDCCGKSVKQLWAEYNEMLDRGKKKGNGGNRREEKMKKANLLLAEAVRLQQEAAKLITEAQEERDLVENGDGHGVQSKQDETTIAGDKQ</sequence>
<comment type="caution">
    <text evidence="1">The sequence shown here is derived from an EMBL/GenBank/DDBJ whole genome shotgun (WGS) entry which is preliminary data.</text>
</comment>
<dbReference type="Proteomes" id="UP001186974">
    <property type="component" value="Unassembled WGS sequence"/>
</dbReference>